<feature type="transmembrane region" description="Helical" evidence="1">
    <location>
        <begin position="115"/>
        <end position="135"/>
    </location>
</feature>
<keyword evidence="1" id="KW-0472">Membrane</keyword>
<evidence type="ECO:0000313" key="3">
    <source>
        <dbReference type="Proteomes" id="UP000447873"/>
    </source>
</evidence>
<gene>
    <name evidence="2" type="ORF">EG328_000347</name>
</gene>
<keyword evidence="1" id="KW-0812">Transmembrane</keyword>
<comment type="caution">
    <text evidence="2">The sequence shown here is derived from an EMBL/GenBank/DDBJ whole genome shotgun (WGS) entry which is preliminary data.</text>
</comment>
<name>A0A8H3U3N9_VENIN</name>
<dbReference type="AlphaFoldDB" id="A0A8H3U3N9"/>
<accession>A0A8H3U3N9</accession>
<feature type="transmembrane region" description="Helical" evidence="1">
    <location>
        <begin position="12"/>
        <end position="30"/>
    </location>
</feature>
<reference evidence="2 3" key="1">
    <citation type="submission" date="2018-12" db="EMBL/GenBank/DDBJ databases">
        <title>Venturia inaequalis Genome Resource.</title>
        <authorList>
            <person name="Lichtner F.J."/>
        </authorList>
    </citation>
    <scope>NUCLEOTIDE SEQUENCE [LARGE SCALE GENOMIC DNA]</scope>
    <source>
        <strain evidence="2 3">120213</strain>
    </source>
</reference>
<sequence length="228" mass="25026">MSQLSPNTSISFCTKLLCYLGPPLIILLTYSASPQAALLTPLAFVPSTLFHPYLKRINKVGSSCRGEPEPLIWTYTSAGTVGPAGVAITQLIIYSFFYLLKTLADSSPSSSRNSIFNIVTSFIATALVEEVARVLPLIYARRRCSAESRKPGNRAYIYYILAGLLGLDLAQSITWLTRIYADGQETFPEILLLLSTRIAIGASGSRLRGTSTALRAIRKYHLGERLSW</sequence>
<proteinExistence type="predicted"/>
<dbReference type="EMBL" id="WNWS01001044">
    <property type="protein sequence ID" value="KAE9962541.1"/>
    <property type="molecule type" value="Genomic_DNA"/>
</dbReference>
<evidence type="ECO:0000256" key="1">
    <source>
        <dbReference type="SAM" id="Phobius"/>
    </source>
</evidence>
<dbReference type="Proteomes" id="UP000447873">
    <property type="component" value="Unassembled WGS sequence"/>
</dbReference>
<feature type="transmembrane region" description="Helical" evidence="1">
    <location>
        <begin position="75"/>
        <end position="100"/>
    </location>
</feature>
<organism evidence="2 3">
    <name type="scientific">Venturia inaequalis</name>
    <name type="common">Apple scab fungus</name>
    <dbReference type="NCBI Taxonomy" id="5025"/>
    <lineage>
        <taxon>Eukaryota</taxon>
        <taxon>Fungi</taxon>
        <taxon>Dikarya</taxon>
        <taxon>Ascomycota</taxon>
        <taxon>Pezizomycotina</taxon>
        <taxon>Dothideomycetes</taxon>
        <taxon>Pleosporomycetidae</taxon>
        <taxon>Venturiales</taxon>
        <taxon>Venturiaceae</taxon>
        <taxon>Venturia</taxon>
    </lineage>
</organism>
<protein>
    <submittedName>
        <fullName evidence="2">Uncharacterized protein</fullName>
    </submittedName>
</protein>
<evidence type="ECO:0000313" key="2">
    <source>
        <dbReference type="EMBL" id="KAE9962541.1"/>
    </source>
</evidence>
<keyword evidence="1" id="KW-1133">Transmembrane helix</keyword>
<feature type="transmembrane region" description="Helical" evidence="1">
    <location>
        <begin position="156"/>
        <end position="178"/>
    </location>
</feature>